<keyword evidence="4" id="KW-0819">tRNA processing</keyword>
<evidence type="ECO:0000313" key="8">
    <source>
        <dbReference type="EMBL" id="OQR90484.1"/>
    </source>
</evidence>
<evidence type="ECO:0000256" key="6">
    <source>
        <dbReference type="ARBA" id="ARBA00048718"/>
    </source>
</evidence>
<comment type="catalytic activity">
    <reaction evidence="6">
        <text>a uridine in tRNA + S-adenosyl-L-methionine = a 3-[(3S)-3-amino-3-carboxypropyl]uridine in tRNA + S-methyl-5'-thioadenosine + H(+)</text>
        <dbReference type="Rhea" id="RHEA:62432"/>
        <dbReference type="Rhea" id="RHEA-COMP:13339"/>
        <dbReference type="Rhea" id="RHEA-COMP:16092"/>
        <dbReference type="ChEBI" id="CHEBI:15378"/>
        <dbReference type="ChEBI" id="CHEBI:17509"/>
        <dbReference type="ChEBI" id="CHEBI:59789"/>
        <dbReference type="ChEBI" id="CHEBI:65315"/>
        <dbReference type="ChEBI" id="CHEBI:82930"/>
        <dbReference type="EC" id="2.5.1.25"/>
    </reaction>
</comment>
<dbReference type="AlphaFoldDB" id="A0A1V9YXE1"/>
<organism evidence="8 9">
    <name type="scientific">Thraustotheca clavata</name>
    <dbReference type="NCBI Taxonomy" id="74557"/>
    <lineage>
        <taxon>Eukaryota</taxon>
        <taxon>Sar</taxon>
        <taxon>Stramenopiles</taxon>
        <taxon>Oomycota</taxon>
        <taxon>Saprolegniomycetes</taxon>
        <taxon>Saprolegniales</taxon>
        <taxon>Achlyaceae</taxon>
        <taxon>Thraustotheca</taxon>
    </lineage>
</organism>
<protein>
    <recommendedName>
        <fullName evidence="1">tRNA-uridine aminocarboxypropyltransferase</fullName>
        <ecNumber evidence="1">2.5.1.25</ecNumber>
    </recommendedName>
</protein>
<gene>
    <name evidence="8" type="ORF">THRCLA_09327</name>
</gene>
<evidence type="ECO:0000256" key="5">
    <source>
        <dbReference type="ARBA" id="ARBA00034489"/>
    </source>
</evidence>
<accession>A0A1V9YXE1</accession>
<dbReference type="Proteomes" id="UP000243217">
    <property type="component" value="Unassembled WGS sequence"/>
</dbReference>
<dbReference type="SMART" id="SM01144">
    <property type="entry name" value="DTW"/>
    <property type="match status" value="1"/>
</dbReference>
<keyword evidence="3" id="KW-0949">S-adenosyl-L-methionine</keyword>
<reference evidence="8 9" key="1">
    <citation type="journal article" date="2014" name="Genome Biol. Evol.">
        <title>The secreted proteins of Achlya hypogyna and Thraustotheca clavata identify the ancestral oomycete secretome and reveal gene acquisitions by horizontal gene transfer.</title>
        <authorList>
            <person name="Misner I."/>
            <person name="Blouin N."/>
            <person name="Leonard G."/>
            <person name="Richards T.A."/>
            <person name="Lane C.E."/>
        </authorList>
    </citation>
    <scope>NUCLEOTIDE SEQUENCE [LARGE SCALE GENOMIC DNA]</scope>
    <source>
        <strain evidence="8 9">ATCC 34112</strain>
    </source>
</reference>
<dbReference type="STRING" id="74557.A0A1V9YXE1"/>
<proteinExistence type="inferred from homology"/>
<evidence type="ECO:0000256" key="2">
    <source>
        <dbReference type="ARBA" id="ARBA00022679"/>
    </source>
</evidence>
<keyword evidence="2" id="KW-0808">Transferase</keyword>
<name>A0A1V9YXE1_9STRA</name>
<sequence length="287" mass="32272">MSREVCSKCTRPPCVCFCDLIPSVKMTPSFQIHCIQHPNEAKRKALSSVPLLNHSLNNFTLEITKETMLPSVDTECHQVLLFPGPNAVDLQDLKCIQKLKVVVVDGTWKEAKKLVQENSVLQALPRVIITCNNSSLYGTLRREPKSGCVSTLEAVAQAITVLDGNDTIQQTLLGMFEKIVARQNEYVQAGKETNLAYYNGVAKPEQERNKVEAIVPEENDNTVQEYILYSVETQLNGKVQWIQHQDAFISTYSQAMRRCVEANVNRKRGERFGVVLKATFLKKSSQL</sequence>
<dbReference type="PANTHER" id="PTHR21392">
    <property type="entry name" value="TRNA-URIDINE AMINOCARBOXYPROPYLTRANSFERASE 2"/>
    <property type="match status" value="1"/>
</dbReference>
<evidence type="ECO:0000313" key="9">
    <source>
        <dbReference type="Proteomes" id="UP000243217"/>
    </source>
</evidence>
<evidence type="ECO:0000256" key="4">
    <source>
        <dbReference type="ARBA" id="ARBA00022694"/>
    </source>
</evidence>
<comment type="caution">
    <text evidence="8">The sequence shown here is derived from an EMBL/GenBank/DDBJ whole genome shotgun (WGS) entry which is preliminary data.</text>
</comment>
<evidence type="ECO:0000256" key="1">
    <source>
        <dbReference type="ARBA" id="ARBA00012386"/>
    </source>
</evidence>
<dbReference type="GO" id="GO:0016432">
    <property type="term" value="F:tRNA-uridine aminocarboxypropyltransferase activity"/>
    <property type="evidence" value="ECO:0007669"/>
    <property type="project" value="UniProtKB-EC"/>
</dbReference>
<evidence type="ECO:0000259" key="7">
    <source>
        <dbReference type="SMART" id="SM01144"/>
    </source>
</evidence>
<dbReference type="EMBL" id="JNBS01002535">
    <property type="protein sequence ID" value="OQR90484.1"/>
    <property type="molecule type" value="Genomic_DNA"/>
</dbReference>
<dbReference type="InterPro" id="IPR039262">
    <property type="entry name" value="DTWD2/TAPT"/>
</dbReference>
<dbReference type="Pfam" id="PF03942">
    <property type="entry name" value="DTW"/>
    <property type="match status" value="1"/>
</dbReference>
<comment type="similarity">
    <text evidence="5">Belongs to the TDD superfamily. DTWD2 family.</text>
</comment>
<dbReference type="InterPro" id="IPR005636">
    <property type="entry name" value="DTW"/>
</dbReference>
<dbReference type="EC" id="2.5.1.25" evidence="1"/>
<keyword evidence="9" id="KW-1185">Reference proteome</keyword>
<dbReference type="PANTHER" id="PTHR21392:SF0">
    <property type="entry name" value="TRNA-URIDINE AMINOCARBOXYPROPYLTRANSFERASE 2"/>
    <property type="match status" value="1"/>
</dbReference>
<dbReference type="GO" id="GO:0008033">
    <property type="term" value="P:tRNA processing"/>
    <property type="evidence" value="ECO:0007669"/>
    <property type="project" value="UniProtKB-KW"/>
</dbReference>
<dbReference type="OrthoDB" id="408541at2759"/>
<evidence type="ECO:0000256" key="3">
    <source>
        <dbReference type="ARBA" id="ARBA00022691"/>
    </source>
</evidence>
<feature type="domain" description="DTW" evidence="7">
    <location>
        <begin position="2"/>
        <end position="188"/>
    </location>
</feature>